<evidence type="ECO:0008006" key="3">
    <source>
        <dbReference type="Google" id="ProtNLM"/>
    </source>
</evidence>
<protein>
    <recommendedName>
        <fullName evidence="3">F-box domain-containing protein</fullName>
    </recommendedName>
</protein>
<sequence>MASSATEAPLSGDTAPFLILNLPNELLDRIADLVTNVSDLSNLRLAGNARLSQSALDATAKRMTTVYIEHSKVSLERFREVCRSPAHARQIREVKFIATIRTATPADVAQCDWFSKIVKRENVANGAVDAVLATYLGEKAEQAALMAQGEPCATLCEYVKRLPNLSTISLYAQPHVDSYMKNDEHELVVDGLPARAYNTLRRWRRYAHADLKRLSREEGIHDQLLYAAHFGVTADVDSMEPLVRSMAVLAEQSPTPRIKLVISGPLTVLGSQWAQFAKQNQQLVESALQITTSVDINAEQRWGILSRMPADFEVDLTTLPHWDRLLSSATHIRRLTIGGKSVEVRALLKHVTERTTFPELEDLALKTGVTHWRCERPPWVTYVPFAYSAQALGEFLLRHRTLKHLLLQYASGKDDPVSEPSATSFAALLNVMKASLPRLQSASVRETHVVFYKADAGPTWSEGTPYGHLPPAERDRAREQNSEIGQLARSCGIIPDEHPSGLHSAGAELTKYERGRYGYGPLNRAFWYEYDFGPYVLGHHTQTITN</sequence>
<evidence type="ECO:0000313" key="1">
    <source>
        <dbReference type="EMBL" id="KAK4542153.1"/>
    </source>
</evidence>
<dbReference type="AlphaFoldDB" id="A0AAV9JAM0"/>
<accession>A0AAV9JAM0</accession>
<dbReference type="Proteomes" id="UP001324427">
    <property type="component" value="Unassembled WGS sequence"/>
</dbReference>
<organism evidence="1 2">
    <name type="scientific">Oleoguttula mirabilis</name>
    <dbReference type="NCBI Taxonomy" id="1507867"/>
    <lineage>
        <taxon>Eukaryota</taxon>
        <taxon>Fungi</taxon>
        <taxon>Dikarya</taxon>
        <taxon>Ascomycota</taxon>
        <taxon>Pezizomycotina</taxon>
        <taxon>Dothideomycetes</taxon>
        <taxon>Dothideomycetidae</taxon>
        <taxon>Mycosphaerellales</taxon>
        <taxon>Teratosphaeriaceae</taxon>
        <taxon>Oleoguttula</taxon>
    </lineage>
</organism>
<dbReference type="EMBL" id="JAVFHQ010000044">
    <property type="protein sequence ID" value="KAK4542153.1"/>
    <property type="molecule type" value="Genomic_DNA"/>
</dbReference>
<reference evidence="1 2" key="1">
    <citation type="submission" date="2021-11" db="EMBL/GenBank/DDBJ databases">
        <title>Black yeast isolated from Biological Soil Crust.</title>
        <authorList>
            <person name="Kurbessoian T."/>
        </authorList>
    </citation>
    <scope>NUCLEOTIDE SEQUENCE [LARGE SCALE GENOMIC DNA]</scope>
    <source>
        <strain evidence="1 2">CCFEE 5522</strain>
    </source>
</reference>
<comment type="caution">
    <text evidence="1">The sequence shown here is derived from an EMBL/GenBank/DDBJ whole genome shotgun (WGS) entry which is preliminary data.</text>
</comment>
<proteinExistence type="predicted"/>
<evidence type="ECO:0000313" key="2">
    <source>
        <dbReference type="Proteomes" id="UP001324427"/>
    </source>
</evidence>
<keyword evidence="2" id="KW-1185">Reference proteome</keyword>
<gene>
    <name evidence="1" type="ORF">LTR36_007000</name>
</gene>
<name>A0AAV9JAM0_9PEZI</name>